<gene>
    <name evidence="1" type="ORF">AAJ76_2120002780</name>
</gene>
<dbReference type="AlphaFoldDB" id="A0A0F9WL50"/>
<dbReference type="RefSeq" id="XP_024329575.1">
    <property type="nucleotide sequence ID" value="XM_024474596.1"/>
</dbReference>
<dbReference type="Proteomes" id="UP000034350">
    <property type="component" value="Unassembled WGS sequence"/>
</dbReference>
<proteinExistence type="predicted"/>
<sequence>MIKFFKKYMQRNTLINRRSQTITVMCHNPHEINFWNAWFYLFTSLFVWNLPHFENLNF</sequence>
<accession>A0A0F9WL50</accession>
<protein>
    <submittedName>
        <fullName evidence="1">Uncharacterized protein</fullName>
    </submittedName>
</protein>
<dbReference type="EMBL" id="JPQZ01000212">
    <property type="protein sequence ID" value="KKO73833.1"/>
    <property type="molecule type" value="Genomic_DNA"/>
</dbReference>
<keyword evidence="2" id="KW-1185">Reference proteome</keyword>
<evidence type="ECO:0000313" key="2">
    <source>
        <dbReference type="Proteomes" id="UP000034350"/>
    </source>
</evidence>
<reference evidence="1 2" key="1">
    <citation type="journal article" date="2015" name="Environ. Microbiol.">
        <title>Genome analyses suggest the presence of polyploidy and recent human-driven expansions in eight global populations of the honeybee pathogen Nosema ceranae.</title>
        <authorList>
            <person name="Pelin A."/>
            <person name="Selman M."/>
            <person name="Aris-Brosou S."/>
            <person name="Farinelli L."/>
            <person name="Corradi N."/>
        </authorList>
    </citation>
    <scope>NUCLEOTIDE SEQUENCE [LARGE SCALE GENOMIC DNA]</scope>
    <source>
        <strain evidence="1 2">PA08 1199</strain>
    </source>
</reference>
<comment type="caution">
    <text evidence="1">The sequence shown here is derived from an EMBL/GenBank/DDBJ whole genome shotgun (WGS) entry which is preliminary data.</text>
</comment>
<name>A0A0F9WL50_9MICR</name>
<dbReference type="VEuPathDB" id="MicrosporidiaDB:AAJ76_2120002780"/>
<organism evidence="1 2">
    <name type="scientific">Vairimorpha ceranae</name>
    <dbReference type="NCBI Taxonomy" id="40302"/>
    <lineage>
        <taxon>Eukaryota</taxon>
        <taxon>Fungi</taxon>
        <taxon>Fungi incertae sedis</taxon>
        <taxon>Microsporidia</taxon>
        <taxon>Nosematidae</taxon>
        <taxon>Vairimorpha</taxon>
    </lineage>
</organism>
<evidence type="ECO:0000313" key="1">
    <source>
        <dbReference type="EMBL" id="KKO73833.1"/>
    </source>
</evidence>
<dbReference type="GeneID" id="36319521"/>